<feature type="chain" id="PRO_5043453587" evidence="4">
    <location>
        <begin position="25"/>
        <end position="421"/>
    </location>
</feature>
<evidence type="ECO:0000313" key="5">
    <source>
        <dbReference type="EMBL" id="MCP9601260.1"/>
    </source>
</evidence>
<evidence type="ECO:0000256" key="4">
    <source>
        <dbReference type="SAM" id="SignalP"/>
    </source>
</evidence>
<evidence type="ECO:0000256" key="1">
    <source>
        <dbReference type="ARBA" id="ARBA00004613"/>
    </source>
</evidence>
<dbReference type="Pfam" id="PF03534">
    <property type="entry name" value="SpvB"/>
    <property type="match status" value="1"/>
</dbReference>
<feature type="signal peptide" evidence="4">
    <location>
        <begin position="1"/>
        <end position="24"/>
    </location>
</feature>
<name>A0AAW5IU65_9BACT</name>
<evidence type="ECO:0000256" key="3">
    <source>
        <dbReference type="ARBA" id="ARBA00023026"/>
    </source>
</evidence>
<dbReference type="AlphaFoldDB" id="A0AAW5IU65"/>
<dbReference type="GO" id="GO:0005737">
    <property type="term" value="C:cytoplasm"/>
    <property type="evidence" value="ECO:0007669"/>
    <property type="project" value="InterPro"/>
</dbReference>
<accession>A0AAW5IU65</accession>
<gene>
    <name evidence="5" type="ORF">NNC55_15160</name>
</gene>
<proteinExistence type="predicted"/>
<organism evidence="5 6">
    <name type="scientific">Segatella copri</name>
    <dbReference type="NCBI Taxonomy" id="165179"/>
    <lineage>
        <taxon>Bacteria</taxon>
        <taxon>Pseudomonadati</taxon>
        <taxon>Bacteroidota</taxon>
        <taxon>Bacteroidia</taxon>
        <taxon>Bacteroidales</taxon>
        <taxon>Prevotellaceae</taxon>
        <taxon>Segatella</taxon>
    </lineage>
</organism>
<protein>
    <submittedName>
        <fullName evidence="5">Type IV secretion protein Rhs</fullName>
    </submittedName>
</protein>
<comment type="subcellular location">
    <subcellularLocation>
        <location evidence="1">Secreted</location>
    </subcellularLocation>
</comment>
<dbReference type="EMBL" id="JANDWN010000090">
    <property type="protein sequence ID" value="MCP9601260.1"/>
    <property type="molecule type" value="Genomic_DNA"/>
</dbReference>
<dbReference type="RefSeq" id="WP_301331891.1">
    <property type="nucleotide sequence ID" value="NZ_JANDWK010000090.1"/>
</dbReference>
<reference evidence="5" key="1">
    <citation type="submission" date="2022-07" db="EMBL/GenBank/DDBJ databases">
        <title>Prevotella copri.</title>
        <authorList>
            <person name="Yang C."/>
        </authorList>
    </citation>
    <scope>NUCLEOTIDE SEQUENCE</scope>
    <source>
        <strain evidence="5">HF1476</strain>
    </source>
</reference>
<sequence>MKNYIQKVAWALVLLLAATLSLSAKDGTAVRKLFKKGVSDSISVGGSKLVVLQKDLIRNRSLSVNSIGEENVPELDFAMTNVTAGGHGYRFLPHGTHFTGEGATVKIKYDRTRIPSGYTEDDIRTYYYDPAEKHWVALERVRVDKKEECVVSKTTHFTDMINGVIQAPESPQTEGFAPTMMNDIKAADPTAKLNVIAPPSANNRGSANLQYPFEMPPARNGMQPSLGLQYSSEGGSGWLGEGWNVSVPSITLDTRWGVPRYDQSKETETYLLSGSMLSTMDDNGQMGVAHRGEKMDRKADRQFYTRQGGDFSRIIRKGDSPANYYWEVTDKQGVKYIYGGDGAVVKGNVTDASGSTREVIAEWKLKRVEELHGDYIEYVYDIVDEDVRGGLKAKAAYLKEVHAGNAGQEPHTVVLFDGNKV</sequence>
<dbReference type="GO" id="GO:0005576">
    <property type="term" value="C:extracellular region"/>
    <property type="evidence" value="ECO:0007669"/>
    <property type="project" value="UniProtKB-SubCell"/>
</dbReference>
<comment type="caution">
    <text evidence="5">The sequence shown here is derived from an EMBL/GenBank/DDBJ whole genome shotgun (WGS) entry which is preliminary data.</text>
</comment>
<dbReference type="InterPro" id="IPR003284">
    <property type="entry name" value="Sal_SpvB"/>
</dbReference>
<evidence type="ECO:0000313" key="6">
    <source>
        <dbReference type="Proteomes" id="UP001204486"/>
    </source>
</evidence>
<keyword evidence="4" id="KW-0732">Signal</keyword>
<keyword evidence="3" id="KW-0843">Virulence</keyword>
<feature type="non-terminal residue" evidence="5">
    <location>
        <position position="421"/>
    </location>
</feature>
<evidence type="ECO:0000256" key="2">
    <source>
        <dbReference type="ARBA" id="ARBA00022525"/>
    </source>
</evidence>
<keyword evidence="2" id="KW-0964">Secreted</keyword>
<dbReference type="Proteomes" id="UP001204486">
    <property type="component" value="Unassembled WGS sequence"/>
</dbReference>